<sequence length="143" mass="16445">MPLIIHPESSCDVCLEGLTYDDHRPPYAIPCGHVFCGACLYQIHPRICPLCREPYSLEPTRRLITGERPAENKMSTTNERTANEERPAVNDSAEDDELLRRLIVSWDMQEEQLSALLTQVDTWLQGRPQDTVSRFILLPFPMY</sequence>
<dbReference type="InterPro" id="IPR001841">
    <property type="entry name" value="Znf_RING"/>
</dbReference>
<evidence type="ECO:0000256" key="3">
    <source>
        <dbReference type="ARBA" id="ARBA00022833"/>
    </source>
</evidence>
<dbReference type="SMART" id="SM00184">
    <property type="entry name" value="RING"/>
    <property type="match status" value="1"/>
</dbReference>
<evidence type="ECO:0000256" key="5">
    <source>
        <dbReference type="SAM" id="MobiDB-lite"/>
    </source>
</evidence>
<keyword evidence="1" id="KW-0479">Metal-binding</keyword>
<gene>
    <name evidence="7" type="ORF">BDZ94DRAFT_1173694</name>
</gene>
<dbReference type="OrthoDB" id="6105938at2759"/>
<keyword evidence="3" id="KW-0862">Zinc</keyword>
<dbReference type="Pfam" id="PF14634">
    <property type="entry name" value="zf-RING_5"/>
    <property type="match status" value="1"/>
</dbReference>
<reference evidence="7" key="1">
    <citation type="submission" date="2020-11" db="EMBL/GenBank/DDBJ databases">
        <authorList>
            <consortium name="DOE Joint Genome Institute"/>
            <person name="Ahrendt S."/>
            <person name="Riley R."/>
            <person name="Andreopoulos W."/>
            <person name="Labutti K."/>
            <person name="Pangilinan J."/>
            <person name="Ruiz-Duenas F.J."/>
            <person name="Barrasa J.M."/>
            <person name="Sanchez-Garcia M."/>
            <person name="Camarero S."/>
            <person name="Miyauchi S."/>
            <person name="Serrano A."/>
            <person name="Linde D."/>
            <person name="Babiker R."/>
            <person name="Drula E."/>
            <person name="Ayuso-Fernandez I."/>
            <person name="Pacheco R."/>
            <person name="Padilla G."/>
            <person name="Ferreira P."/>
            <person name="Barriuso J."/>
            <person name="Kellner H."/>
            <person name="Castanera R."/>
            <person name="Alfaro M."/>
            <person name="Ramirez L."/>
            <person name="Pisabarro A.G."/>
            <person name="Kuo A."/>
            <person name="Tritt A."/>
            <person name="Lipzen A."/>
            <person name="He G."/>
            <person name="Yan M."/>
            <person name="Ng V."/>
            <person name="Cullen D."/>
            <person name="Martin F."/>
            <person name="Rosso M.-N."/>
            <person name="Henrissat B."/>
            <person name="Hibbett D."/>
            <person name="Martinez A.T."/>
            <person name="Grigoriev I.V."/>
        </authorList>
    </citation>
    <scope>NUCLEOTIDE SEQUENCE</scope>
    <source>
        <strain evidence="7">CBS 247.69</strain>
    </source>
</reference>
<proteinExistence type="predicted"/>
<organism evidence="7 8">
    <name type="scientific">Collybia nuda</name>
    <dbReference type="NCBI Taxonomy" id="64659"/>
    <lineage>
        <taxon>Eukaryota</taxon>
        <taxon>Fungi</taxon>
        <taxon>Dikarya</taxon>
        <taxon>Basidiomycota</taxon>
        <taxon>Agaricomycotina</taxon>
        <taxon>Agaricomycetes</taxon>
        <taxon>Agaricomycetidae</taxon>
        <taxon>Agaricales</taxon>
        <taxon>Tricholomatineae</taxon>
        <taxon>Clitocybaceae</taxon>
        <taxon>Collybia</taxon>
    </lineage>
</organism>
<protein>
    <recommendedName>
        <fullName evidence="6">RING-type domain-containing protein</fullName>
    </recommendedName>
</protein>
<feature type="domain" description="RING-type" evidence="6">
    <location>
        <begin position="11"/>
        <end position="52"/>
    </location>
</feature>
<name>A0A9P6CEX9_9AGAR</name>
<dbReference type="Proteomes" id="UP000807353">
    <property type="component" value="Unassembled WGS sequence"/>
</dbReference>
<evidence type="ECO:0000259" key="6">
    <source>
        <dbReference type="PROSITE" id="PS50089"/>
    </source>
</evidence>
<evidence type="ECO:0000256" key="4">
    <source>
        <dbReference type="PROSITE-ProRule" id="PRU00175"/>
    </source>
</evidence>
<evidence type="ECO:0000313" key="8">
    <source>
        <dbReference type="Proteomes" id="UP000807353"/>
    </source>
</evidence>
<keyword evidence="2 4" id="KW-0863">Zinc-finger</keyword>
<dbReference type="PROSITE" id="PS00518">
    <property type="entry name" value="ZF_RING_1"/>
    <property type="match status" value="1"/>
</dbReference>
<dbReference type="SUPFAM" id="SSF57850">
    <property type="entry name" value="RING/U-box"/>
    <property type="match status" value="1"/>
</dbReference>
<keyword evidence="8" id="KW-1185">Reference proteome</keyword>
<comment type="caution">
    <text evidence="7">The sequence shown here is derived from an EMBL/GenBank/DDBJ whole genome shotgun (WGS) entry which is preliminary data.</text>
</comment>
<dbReference type="AlphaFoldDB" id="A0A9P6CEX9"/>
<dbReference type="InterPro" id="IPR013083">
    <property type="entry name" value="Znf_RING/FYVE/PHD"/>
</dbReference>
<accession>A0A9P6CEX9</accession>
<dbReference type="Gene3D" id="3.30.40.10">
    <property type="entry name" value="Zinc/RING finger domain, C3HC4 (zinc finger)"/>
    <property type="match status" value="1"/>
</dbReference>
<dbReference type="GO" id="GO:0008270">
    <property type="term" value="F:zinc ion binding"/>
    <property type="evidence" value="ECO:0007669"/>
    <property type="project" value="UniProtKB-KW"/>
</dbReference>
<evidence type="ECO:0000256" key="1">
    <source>
        <dbReference type="ARBA" id="ARBA00022723"/>
    </source>
</evidence>
<feature type="region of interest" description="Disordered" evidence="5">
    <location>
        <begin position="65"/>
        <end position="93"/>
    </location>
</feature>
<evidence type="ECO:0000313" key="7">
    <source>
        <dbReference type="EMBL" id="KAF9458423.1"/>
    </source>
</evidence>
<dbReference type="InterPro" id="IPR017907">
    <property type="entry name" value="Znf_RING_CS"/>
</dbReference>
<evidence type="ECO:0000256" key="2">
    <source>
        <dbReference type="ARBA" id="ARBA00022771"/>
    </source>
</evidence>
<dbReference type="EMBL" id="MU150341">
    <property type="protein sequence ID" value="KAF9458423.1"/>
    <property type="molecule type" value="Genomic_DNA"/>
</dbReference>
<dbReference type="PROSITE" id="PS50089">
    <property type="entry name" value="ZF_RING_2"/>
    <property type="match status" value="1"/>
</dbReference>